<dbReference type="EMBL" id="DXBV01000104">
    <property type="protein sequence ID" value="HIZ31592.1"/>
    <property type="molecule type" value="Genomic_DNA"/>
</dbReference>
<gene>
    <name evidence="1" type="ORF">H9813_10250</name>
</gene>
<sequence length="128" mass="14542">MKGILKVFAVAAALAVLGITLMLMGFATGGPSAARQALNYTNLTQRHYHGWVPGWLERALGWSDEAECWAETFGNDMDRWAEDFEDDVDRWADDFENEMDAWSEDVEHWAEGVGFRYRFGWGPGICLF</sequence>
<dbReference type="Proteomes" id="UP000824035">
    <property type="component" value="Unassembled WGS sequence"/>
</dbReference>
<protein>
    <submittedName>
        <fullName evidence="1">Uncharacterized protein</fullName>
    </submittedName>
</protein>
<evidence type="ECO:0000313" key="2">
    <source>
        <dbReference type="Proteomes" id="UP000824035"/>
    </source>
</evidence>
<comment type="caution">
    <text evidence="1">The sequence shown here is derived from an EMBL/GenBank/DDBJ whole genome shotgun (WGS) entry which is preliminary data.</text>
</comment>
<evidence type="ECO:0000313" key="1">
    <source>
        <dbReference type="EMBL" id="HIZ31592.1"/>
    </source>
</evidence>
<accession>A0A9D2E685</accession>
<name>A0A9D2E685_9FIRM</name>
<dbReference type="AlphaFoldDB" id="A0A9D2E685"/>
<reference evidence="1" key="1">
    <citation type="journal article" date="2021" name="PeerJ">
        <title>Extensive microbial diversity within the chicken gut microbiome revealed by metagenomics and culture.</title>
        <authorList>
            <person name="Gilroy R."/>
            <person name="Ravi A."/>
            <person name="Getino M."/>
            <person name="Pursley I."/>
            <person name="Horton D.L."/>
            <person name="Alikhan N.F."/>
            <person name="Baker D."/>
            <person name="Gharbi K."/>
            <person name="Hall N."/>
            <person name="Watson M."/>
            <person name="Adriaenssens E.M."/>
            <person name="Foster-Nyarko E."/>
            <person name="Jarju S."/>
            <person name="Secka A."/>
            <person name="Antonio M."/>
            <person name="Oren A."/>
            <person name="Chaudhuri R.R."/>
            <person name="La Ragione R."/>
            <person name="Hildebrand F."/>
            <person name="Pallen M.J."/>
        </authorList>
    </citation>
    <scope>NUCLEOTIDE SEQUENCE</scope>
    <source>
        <strain evidence="1">ChiGjej4B4-18154</strain>
    </source>
</reference>
<organism evidence="1 2">
    <name type="scientific">Candidatus Allofournierella merdipullorum</name>
    <dbReference type="NCBI Taxonomy" id="2838595"/>
    <lineage>
        <taxon>Bacteria</taxon>
        <taxon>Bacillati</taxon>
        <taxon>Bacillota</taxon>
        <taxon>Clostridia</taxon>
        <taxon>Eubacteriales</taxon>
        <taxon>Oscillospiraceae</taxon>
        <taxon>Allofournierella</taxon>
    </lineage>
</organism>
<reference evidence="1" key="2">
    <citation type="submission" date="2021-04" db="EMBL/GenBank/DDBJ databases">
        <authorList>
            <person name="Gilroy R."/>
        </authorList>
    </citation>
    <scope>NUCLEOTIDE SEQUENCE</scope>
    <source>
        <strain evidence="1">ChiGjej4B4-18154</strain>
    </source>
</reference>
<proteinExistence type="predicted"/>